<dbReference type="SUPFAM" id="SSF53955">
    <property type="entry name" value="Lysozyme-like"/>
    <property type="match status" value="1"/>
</dbReference>
<gene>
    <name evidence="3" type="ORF">VRU49_09805</name>
</gene>
<comment type="caution">
    <text evidence="3">The sequence shown here is derived from an EMBL/GenBank/DDBJ whole genome shotgun (WGS) entry which is preliminary data.</text>
</comment>
<proteinExistence type="predicted"/>
<dbReference type="Gene3D" id="1.20.141.10">
    <property type="entry name" value="Chitosanase, subunit A, domain 1"/>
    <property type="match status" value="1"/>
</dbReference>
<dbReference type="EMBL" id="JAZDQU010000002">
    <property type="protein sequence ID" value="MEE1885709.1"/>
    <property type="molecule type" value="Genomic_DNA"/>
</dbReference>
<dbReference type="GO" id="GO:0016787">
    <property type="term" value="F:hydrolase activity"/>
    <property type="evidence" value="ECO:0007669"/>
    <property type="project" value="UniProtKB-KW"/>
</dbReference>
<dbReference type="InterPro" id="IPR008565">
    <property type="entry name" value="TtsA-like_GH18_dom"/>
</dbReference>
<sequence>MADFEIAEIETRKFEGGYANLKDDKGGETYAGISRNFWPDWEGWTVIDAFKSGIPQHAGIDFEMNSKEMHDQLKFMVSRFYRINFWEGMNLDLIDNQELANSIYDFAVNAGINRSVKFIQEIVEVEMDGKLGPITINAINMGDAYALLTAFNLKRAAFYKSIAKGSQAKFLKSWLRRINLEV</sequence>
<reference evidence="3 4" key="1">
    <citation type="submission" date="2024-01" db="EMBL/GenBank/DDBJ databases">
        <title>Pedobacter sp. nov., isolated from oil-contaminated soil.</title>
        <authorList>
            <person name="Le N.T.T."/>
        </authorList>
    </citation>
    <scope>NUCLEOTIDE SEQUENCE [LARGE SCALE GENOMIC DNA]</scope>
    <source>
        <strain evidence="3 4">VNH31</strain>
    </source>
</reference>
<keyword evidence="3" id="KW-0378">Hydrolase</keyword>
<protein>
    <submittedName>
        <fullName evidence="3">Glycosyl hydrolase 108 family protein</fullName>
    </submittedName>
</protein>
<dbReference type="Pfam" id="PF09374">
    <property type="entry name" value="PG_binding_3"/>
    <property type="match status" value="1"/>
</dbReference>
<dbReference type="RefSeq" id="WP_330146604.1">
    <property type="nucleotide sequence ID" value="NZ_JAZDQU010000002.1"/>
</dbReference>
<dbReference type="Proteomes" id="UP001337681">
    <property type="component" value="Unassembled WGS sequence"/>
</dbReference>
<organism evidence="3 4">
    <name type="scientific">Pedobacter flavus</name>
    <dbReference type="NCBI Taxonomy" id="3113906"/>
    <lineage>
        <taxon>Bacteria</taxon>
        <taxon>Pseudomonadati</taxon>
        <taxon>Bacteroidota</taxon>
        <taxon>Sphingobacteriia</taxon>
        <taxon>Sphingobacteriales</taxon>
        <taxon>Sphingobacteriaceae</taxon>
        <taxon>Pedobacter</taxon>
    </lineage>
</organism>
<accession>A0ABU7H306</accession>
<feature type="domain" description="Peptidoglycan binding" evidence="2">
    <location>
        <begin position="116"/>
        <end position="177"/>
    </location>
</feature>
<dbReference type="InterPro" id="IPR018537">
    <property type="entry name" value="Peptidoglycan-bd_3"/>
</dbReference>
<evidence type="ECO:0000259" key="2">
    <source>
        <dbReference type="Pfam" id="PF09374"/>
    </source>
</evidence>
<keyword evidence="4" id="KW-1185">Reference proteome</keyword>
<evidence type="ECO:0000313" key="4">
    <source>
        <dbReference type="Proteomes" id="UP001337681"/>
    </source>
</evidence>
<feature type="domain" description="TtsA-like Glycoside hydrolase family 108" evidence="1">
    <location>
        <begin position="11"/>
        <end position="111"/>
    </location>
</feature>
<dbReference type="InterPro" id="IPR023346">
    <property type="entry name" value="Lysozyme-like_dom_sf"/>
</dbReference>
<dbReference type="Pfam" id="PF05838">
    <property type="entry name" value="Glyco_hydro_108"/>
    <property type="match status" value="1"/>
</dbReference>
<evidence type="ECO:0000259" key="1">
    <source>
        <dbReference type="Pfam" id="PF05838"/>
    </source>
</evidence>
<evidence type="ECO:0000313" key="3">
    <source>
        <dbReference type="EMBL" id="MEE1885709.1"/>
    </source>
</evidence>
<name>A0ABU7H306_9SPHI</name>